<proteinExistence type="predicted"/>
<dbReference type="HOGENOM" id="CLU_139267_0_0_1"/>
<name>A0A066XAL0_COLSU</name>
<evidence type="ECO:0000313" key="2">
    <source>
        <dbReference type="Proteomes" id="UP000027238"/>
    </source>
</evidence>
<organism evidence="1 2">
    <name type="scientific">Colletotrichum sublineola</name>
    <name type="common">Sorghum anthracnose fungus</name>
    <dbReference type="NCBI Taxonomy" id="1173701"/>
    <lineage>
        <taxon>Eukaryota</taxon>
        <taxon>Fungi</taxon>
        <taxon>Dikarya</taxon>
        <taxon>Ascomycota</taxon>
        <taxon>Pezizomycotina</taxon>
        <taxon>Sordariomycetes</taxon>
        <taxon>Hypocreomycetidae</taxon>
        <taxon>Glomerellales</taxon>
        <taxon>Glomerellaceae</taxon>
        <taxon>Colletotrichum</taxon>
        <taxon>Colletotrichum graminicola species complex</taxon>
    </lineage>
</organism>
<dbReference type="OrthoDB" id="3795451at2759"/>
<dbReference type="STRING" id="1173701.A0A066XAL0"/>
<dbReference type="OMA" id="YLKGTIM"/>
<protein>
    <submittedName>
        <fullName evidence="1">Uncharacterized protein</fullName>
    </submittedName>
</protein>
<evidence type="ECO:0000313" key="1">
    <source>
        <dbReference type="EMBL" id="KDN66178.1"/>
    </source>
</evidence>
<dbReference type="Proteomes" id="UP000027238">
    <property type="component" value="Unassembled WGS sequence"/>
</dbReference>
<reference evidence="2" key="1">
    <citation type="journal article" date="2014" name="Genome Announc.">
        <title>Draft genome sequence of Colletotrichum sublineola, a destructive pathogen of cultivated sorghum.</title>
        <authorList>
            <person name="Baroncelli R."/>
            <person name="Sanz-Martin J.M."/>
            <person name="Rech G.E."/>
            <person name="Sukno S.A."/>
            <person name="Thon M.R."/>
        </authorList>
    </citation>
    <scope>NUCLEOTIDE SEQUENCE [LARGE SCALE GENOMIC DNA]</scope>
    <source>
        <strain evidence="2">TX430BB</strain>
    </source>
</reference>
<keyword evidence="2" id="KW-1185">Reference proteome</keyword>
<comment type="caution">
    <text evidence="1">The sequence shown here is derived from an EMBL/GenBank/DDBJ whole genome shotgun (WGS) entry which is preliminary data.</text>
</comment>
<sequence length="161" mass="18013">MPKSGFVVWLRDITQAYTQSATPLNRTILARLPEQIRHRYLKGTIMQVIKPLYGIAEAGTHWWATYSRHHRENLEMDTSTFDPCLLISTAENPNFGIVGMQTDDTIGLSDESFSAREVEELAKATFTAKEKQILSIDNPLAFNGGIVTLTADGKMILKQKG</sequence>
<dbReference type="AlphaFoldDB" id="A0A066XAL0"/>
<dbReference type="EMBL" id="JMSE01000964">
    <property type="protein sequence ID" value="KDN66178.1"/>
    <property type="molecule type" value="Genomic_DNA"/>
</dbReference>
<dbReference type="eggNOG" id="KOG0017">
    <property type="taxonomic scope" value="Eukaryota"/>
</dbReference>
<accession>A0A066XAL0</accession>
<gene>
    <name evidence="1" type="ORF">CSUB01_04719</name>
</gene>